<evidence type="ECO:0000313" key="2">
    <source>
        <dbReference type="Proteomes" id="UP000178377"/>
    </source>
</evidence>
<organism evidence="1 2">
    <name type="scientific">Candidatus Doudnabacteria bacterium RIFCSPHIGHO2_01_FULL_50_11</name>
    <dbReference type="NCBI Taxonomy" id="1817828"/>
    <lineage>
        <taxon>Bacteria</taxon>
        <taxon>Candidatus Doudnaibacteriota</taxon>
    </lineage>
</organism>
<protein>
    <submittedName>
        <fullName evidence="1">Uncharacterized protein</fullName>
    </submittedName>
</protein>
<dbReference type="EMBL" id="MFEO01000036">
    <property type="protein sequence ID" value="OGE88220.1"/>
    <property type="molecule type" value="Genomic_DNA"/>
</dbReference>
<evidence type="ECO:0000313" key="1">
    <source>
        <dbReference type="EMBL" id="OGE88220.1"/>
    </source>
</evidence>
<name>A0A1F5PEX0_9BACT</name>
<reference evidence="1 2" key="1">
    <citation type="journal article" date="2016" name="Nat. Commun.">
        <title>Thousands of microbial genomes shed light on interconnected biogeochemical processes in an aquifer system.</title>
        <authorList>
            <person name="Anantharaman K."/>
            <person name="Brown C.T."/>
            <person name="Hug L.A."/>
            <person name="Sharon I."/>
            <person name="Castelle C.J."/>
            <person name="Probst A.J."/>
            <person name="Thomas B.C."/>
            <person name="Singh A."/>
            <person name="Wilkins M.J."/>
            <person name="Karaoz U."/>
            <person name="Brodie E.L."/>
            <person name="Williams K.H."/>
            <person name="Hubbard S.S."/>
            <person name="Banfield J.F."/>
        </authorList>
    </citation>
    <scope>NUCLEOTIDE SEQUENCE [LARGE SCALE GENOMIC DNA]</scope>
</reference>
<comment type="caution">
    <text evidence="1">The sequence shown here is derived from an EMBL/GenBank/DDBJ whole genome shotgun (WGS) entry which is preliminary data.</text>
</comment>
<proteinExistence type="predicted"/>
<dbReference type="AlphaFoldDB" id="A0A1F5PEX0"/>
<accession>A0A1F5PEX0</accession>
<gene>
    <name evidence="1" type="ORF">A2722_01210</name>
</gene>
<dbReference type="Proteomes" id="UP000178377">
    <property type="component" value="Unassembled WGS sequence"/>
</dbReference>
<sequence>MNHLSRNRFFAVFLGILGFLPLTVYAINTTPGTYSATAFNETANVNATARDAQAGEVLQIHLLYNNTSGYQQTPTLQADLQDLLYLADIIDLGGASLSGALLTFPSTTVGNGASIDRSFRVQVKAISPTTVDRMINIPFGTGVDIRVQPGGVVKGTYVSPSTGPKENLALAFVLAGLVTLLWSAKHLPIQPRAPRA</sequence>
<dbReference type="STRING" id="1817828.A2722_01210"/>